<dbReference type="AlphaFoldDB" id="A0A8T2A7Y3"/>
<organism evidence="3 4">
    <name type="scientific">Arabidopsis thaliana x Arabidopsis arenosa</name>
    <dbReference type="NCBI Taxonomy" id="1240361"/>
    <lineage>
        <taxon>Eukaryota</taxon>
        <taxon>Viridiplantae</taxon>
        <taxon>Streptophyta</taxon>
        <taxon>Embryophyta</taxon>
        <taxon>Tracheophyta</taxon>
        <taxon>Spermatophyta</taxon>
        <taxon>Magnoliopsida</taxon>
        <taxon>eudicotyledons</taxon>
        <taxon>Gunneridae</taxon>
        <taxon>Pentapetalae</taxon>
        <taxon>rosids</taxon>
        <taxon>malvids</taxon>
        <taxon>Brassicales</taxon>
        <taxon>Brassicaceae</taxon>
        <taxon>Camelineae</taxon>
        <taxon>Arabidopsis</taxon>
    </lineage>
</organism>
<comment type="caution">
    <text evidence="3">The sequence shown here is derived from an EMBL/GenBank/DDBJ whole genome shotgun (WGS) entry which is preliminary data.</text>
</comment>
<evidence type="ECO:0000256" key="1">
    <source>
        <dbReference type="SAM" id="MobiDB-lite"/>
    </source>
</evidence>
<feature type="domain" description="FKB95-like N-terminal Kelch" evidence="2">
    <location>
        <begin position="130"/>
        <end position="401"/>
    </location>
</feature>
<proteinExistence type="predicted"/>
<protein>
    <submittedName>
        <fullName evidence="3">Kelch repeat type 1</fullName>
    </submittedName>
</protein>
<accession>A0A8T2A7Y3</accession>
<dbReference type="PANTHER" id="PTHR24414:SF65">
    <property type="entry name" value="F-BOX DOMAIN-CONTAINING PROTEIN"/>
    <property type="match status" value="1"/>
</dbReference>
<feature type="compositionally biased region" description="Basic and acidic residues" evidence="1">
    <location>
        <begin position="19"/>
        <end position="29"/>
    </location>
</feature>
<dbReference type="PANTHER" id="PTHR24414">
    <property type="entry name" value="F-BOX/KELCH-REPEAT PROTEIN SKIP4"/>
    <property type="match status" value="1"/>
</dbReference>
<gene>
    <name evidence="3" type="ORF">ISN45_Aa04g013490</name>
</gene>
<dbReference type="InterPro" id="IPR006652">
    <property type="entry name" value="Kelch_1"/>
</dbReference>
<feature type="region of interest" description="Disordered" evidence="1">
    <location>
        <begin position="1"/>
        <end position="61"/>
    </location>
</feature>
<dbReference type="InterPro" id="IPR050354">
    <property type="entry name" value="F-box/kelch-repeat_ARATH"/>
</dbReference>
<sequence>MATISETSDDGSNGGVPNKKSEELHKNPKEEEEEENQNEKPKEEDQEDDHQEEEEVENLPPIPRRIPQALIRRTVALIRRCHYPSLSLLSKAFRRVISSPELHHRRLSLHLTEPVLYALIGFPSHGFPSWFILNHNIPRNIPLRLSQIGSLPRMNPGSAVVTIGYKMYVIGGMIGPFNHVKTVFVIDCRVHTCNYLPTMHRARYRAAAEVIDGKIYVIGGCEKRYDDWIEMFDIENGTWSTVPDPSHWKSSLPRGGFVTSVVMQNKIFILDDMRGLVYDPNDGTWESWEPETKLMSYWSKPCCVIEDLLYSLDPWCVQRRIQVYDPNGMFWTPVMGLHGLPNLNYFDCKMANVGGKLMVLGTTYNSDEAIWCVEIWCVEIALEKRERGQIWGKIDSMQPVLRSMNAAYIDLCRSVTF</sequence>
<evidence type="ECO:0000259" key="2">
    <source>
        <dbReference type="Pfam" id="PF25210"/>
    </source>
</evidence>
<name>A0A8T2A7Y3_9BRAS</name>
<reference evidence="3 4" key="1">
    <citation type="submission" date="2020-12" db="EMBL/GenBank/DDBJ databases">
        <title>Concerted genomic and epigenomic changes stabilize Arabidopsis allopolyploids.</title>
        <authorList>
            <person name="Chen Z."/>
        </authorList>
    </citation>
    <scope>NUCLEOTIDE SEQUENCE [LARGE SCALE GENOMIC DNA]</scope>
    <source>
        <strain evidence="3">Allo738</strain>
        <tissue evidence="3">Leaf</tissue>
    </source>
</reference>
<dbReference type="Proteomes" id="UP000694240">
    <property type="component" value="Chromosome 9"/>
</dbReference>
<dbReference type="SMART" id="SM00612">
    <property type="entry name" value="Kelch"/>
    <property type="match status" value="2"/>
</dbReference>
<dbReference type="EMBL" id="JAEFBK010000009">
    <property type="protein sequence ID" value="KAG7568529.1"/>
    <property type="molecule type" value="Genomic_DNA"/>
</dbReference>
<feature type="compositionally biased region" description="Acidic residues" evidence="1">
    <location>
        <begin position="44"/>
        <end position="57"/>
    </location>
</feature>
<dbReference type="Pfam" id="PF25210">
    <property type="entry name" value="Kelch_FKB95"/>
    <property type="match status" value="1"/>
</dbReference>
<dbReference type="InterPro" id="IPR057499">
    <property type="entry name" value="Kelch_FKB95"/>
</dbReference>
<evidence type="ECO:0000313" key="3">
    <source>
        <dbReference type="EMBL" id="KAG7568529.1"/>
    </source>
</evidence>
<keyword evidence="4" id="KW-1185">Reference proteome</keyword>
<evidence type="ECO:0000313" key="4">
    <source>
        <dbReference type="Proteomes" id="UP000694240"/>
    </source>
</evidence>